<evidence type="ECO:0008006" key="11">
    <source>
        <dbReference type="Google" id="ProtNLM"/>
    </source>
</evidence>
<evidence type="ECO:0000256" key="8">
    <source>
        <dbReference type="SAM" id="Phobius"/>
    </source>
</evidence>
<accession>A0A1E7QKR0</accession>
<comment type="subcellular location">
    <subcellularLocation>
        <location evidence="1">Cell membrane</location>
        <topology evidence="1">Multi-pass membrane protein</topology>
    </subcellularLocation>
</comment>
<feature type="transmembrane region" description="Helical" evidence="8">
    <location>
        <begin position="450"/>
        <end position="467"/>
    </location>
</feature>
<evidence type="ECO:0000256" key="3">
    <source>
        <dbReference type="ARBA" id="ARBA00022692"/>
    </source>
</evidence>
<evidence type="ECO:0000256" key="7">
    <source>
        <dbReference type="SAM" id="MobiDB-lite"/>
    </source>
</evidence>
<feature type="transmembrane region" description="Helical" evidence="8">
    <location>
        <begin position="568"/>
        <end position="590"/>
    </location>
</feature>
<feature type="transmembrane region" description="Helical" evidence="8">
    <location>
        <begin position="596"/>
        <end position="617"/>
    </location>
</feature>
<feature type="transmembrane region" description="Helical" evidence="8">
    <location>
        <begin position="97"/>
        <end position="119"/>
    </location>
</feature>
<dbReference type="InterPro" id="IPR007688">
    <property type="entry name" value="Conjugal_tfr_TrbL/VirB6"/>
</dbReference>
<dbReference type="AlphaFoldDB" id="A0A1E7QKR0"/>
<protein>
    <recommendedName>
        <fullName evidence="11">Conjugal transfer protein TraH</fullName>
    </recommendedName>
</protein>
<dbReference type="EMBL" id="MJMG01000001">
    <property type="protein sequence ID" value="OEY87065.1"/>
    <property type="molecule type" value="Genomic_DNA"/>
</dbReference>
<keyword evidence="3 8" id="KW-0812">Transmembrane</keyword>
<name>A0A1E7QKR0_WOLPI</name>
<evidence type="ECO:0000256" key="1">
    <source>
        <dbReference type="ARBA" id="ARBA00004651"/>
    </source>
</evidence>
<evidence type="ECO:0000256" key="6">
    <source>
        <dbReference type="ARBA" id="ARBA00023136"/>
    </source>
</evidence>
<dbReference type="Proteomes" id="UP000175679">
    <property type="component" value="Unassembled WGS sequence"/>
</dbReference>
<evidence type="ECO:0000256" key="4">
    <source>
        <dbReference type="ARBA" id="ARBA00022729"/>
    </source>
</evidence>
<comment type="similarity">
    <text evidence="2">Belongs to the TrbL/VirB6 family.</text>
</comment>
<dbReference type="RefSeq" id="WP_070064715.1">
    <property type="nucleotide sequence ID" value="NZ_MJMG01000001.1"/>
</dbReference>
<sequence>MFKTKISLLLIAICLLNLDFLLSYPALAEQIHDKQINDSSIIVSHINSQGVFSRASNPNCSIFETTAVIGGVIALISTVAIGLAIVLVSVASSVTTLFLSNIGAAVAIAAMIAGIYLLWKSVGPWVVCTHSFVAHPVAHDSKGNFQDFALNDAKYSECTDKNYATEDEYFKCLEDKNNQNGERKNGQNIAKEILSTTQEILSTTQDSDDHYRWPKNNVRYSEYIRVCHRNPLSFSHLIRSNPGLEDKSFNPREKAINNARKNDTLIRNITESPWKYVDGDLDCRSIKAGQTAEIHGSVFKAVHKASKLCVVLDSVRLTGSVYPRGVNIGCVSASPAHIAPMCSASKIKFKDKDGNQRIFGLDEHQGNYQAMIKLKEEEGLVFDGYDNDGCFSSLSKACYDRSKSNSFAPVPITSMIVECIHETLGDLVKGDRVRQRDTFLSIAQKRLKNAVTAALVLALMLFALKVMSGGVRSHQEIYVLILKFALVVYFTTGDTMSEYYGYLMRISNHLQDVVLSASSQSDNNICNYPVEKYATEHAYLASWDKLDCRILFYWGAPLKGSIAKGGTLAAFALLGSASTLLIAGSVVGILLVGGGILIAIAAIFMALLLMMVILWMCYIYILSLIALTVVVIISPLFIPMILFQVTKGYFDSWVKELITYSLYPVIMFSFLSFMFVACDKVFFKDLKFAAKEVKVEGSGRTQIWFELAREDACSAYGKTQDKHGTQVRDEDYVEKPLACLLQEFEFKTHTLLGLITFIIPYFGEFNTYIAKELMKLGLILFLFYHFLSALPGMAAELAGNYRAQLGQGGTPASMVNTAIKWGKAAASGGMEAASALGSAMGKSLNDQTPNAGGSETIRQNNTPE</sequence>
<evidence type="ECO:0000256" key="5">
    <source>
        <dbReference type="ARBA" id="ARBA00022989"/>
    </source>
</evidence>
<evidence type="ECO:0000256" key="2">
    <source>
        <dbReference type="ARBA" id="ARBA00007802"/>
    </source>
</evidence>
<dbReference type="OrthoDB" id="7163542at2"/>
<keyword evidence="10" id="KW-1185">Reference proteome</keyword>
<evidence type="ECO:0000313" key="10">
    <source>
        <dbReference type="Proteomes" id="UP000175679"/>
    </source>
</evidence>
<dbReference type="Pfam" id="PF04610">
    <property type="entry name" value="TrbL"/>
    <property type="match status" value="1"/>
</dbReference>
<keyword evidence="6 8" id="KW-0472">Membrane</keyword>
<organism evidence="9 10">
    <name type="scientific">Wolbachia pipientis</name>
    <dbReference type="NCBI Taxonomy" id="955"/>
    <lineage>
        <taxon>Bacteria</taxon>
        <taxon>Pseudomonadati</taxon>
        <taxon>Pseudomonadota</taxon>
        <taxon>Alphaproteobacteria</taxon>
        <taxon>Rickettsiales</taxon>
        <taxon>Anaplasmataceae</taxon>
        <taxon>Wolbachieae</taxon>
        <taxon>Wolbachia</taxon>
    </lineage>
</organism>
<reference evidence="9 10" key="1">
    <citation type="submission" date="2016-09" db="EMBL/GenBank/DDBJ databases">
        <title>Genomic evidence for plant-parasitic nematodes as the earliest Wolbachia hosts.</title>
        <authorList>
            <person name="Brown A.M."/>
            <person name="Wasala S.K."/>
            <person name="Howe D.K."/>
            <person name="Peetz A.B."/>
            <person name="Zasada I.A."/>
            <person name="Denver D.R."/>
        </authorList>
    </citation>
    <scope>NUCLEOTIDE SEQUENCE [LARGE SCALE GENOMIC DNA]</scope>
    <source>
        <strain evidence="10">wPpe</strain>
    </source>
</reference>
<dbReference type="GO" id="GO:0030255">
    <property type="term" value="P:protein secretion by the type IV secretion system"/>
    <property type="evidence" value="ECO:0007669"/>
    <property type="project" value="InterPro"/>
</dbReference>
<feature type="region of interest" description="Disordered" evidence="7">
    <location>
        <begin position="840"/>
        <end position="864"/>
    </location>
</feature>
<keyword evidence="4" id="KW-0732">Signal</keyword>
<feature type="transmembrane region" description="Helical" evidence="8">
    <location>
        <begin position="657"/>
        <end position="678"/>
    </location>
</feature>
<keyword evidence="5 8" id="KW-1133">Transmembrane helix</keyword>
<dbReference type="GO" id="GO:0005886">
    <property type="term" value="C:plasma membrane"/>
    <property type="evidence" value="ECO:0007669"/>
    <property type="project" value="UniProtKB-SubCell"/>
</dbReference>
<evidence type="ECO:0000313" key="9">
    <source>
        <dbReference type="EMBL" id="OEY87065.1"/>
    </source>
</evidence>
<feature type="transmembrane region" description="Helical" evidence="8">
    <location>
        <begin position="624"/>
        <end position="645"/>
    </location>
</feature>
<gene>
    <name evidence="9" type="ORF">BIY23_01075</name>
</gene>
<proteinExistence type="inferred from homology"/>
<comment type="caution">
    <text evidence="9">The sequence shown here is derived from an EMBL/GenBank/DDBJ whole genome shotgun (WGS) entry which is preliminary data.</text>
</comment>
<feature type="transmembrane region" description="Helical" evidence="8">
    <location>
        <begin position="67"/>
        <end position="90"/>
    </location>
</feature>
<feature type="transmembrane region" description="Helical" evidence="8">
    <location>
        <begin position="776"/>
        <end position="795"/>
    </location>
</feature>
<feature type="compositionally biased region" description="Polar residues" evidence="7">
    <location>
        <begin position="844"/>
        <end position="864"/>
    </location>
</feature>